<dbReference type="AlphaFoldDB" id="A0A133NSQ7"/>
<accession>A0A133NSQ7</accession>
<protein>
    <submittedName>
        <fullName evidence="1">Uncharacterized protein</fullName>
    </submittedName>
</protein>
<dbReference type="Proteomes" id="UP000070687">
    <property type="component" value="Unassembled WGS sequence"/>
</dbReference>
<sequence>MCAAAMMLVFSNKQNSMSAEQYSFSSTIHAVMRAHFLTL</sequence>
<dbReference type="PATRIC" id="fig|2702.100.peg.1073"/>
<evidence type="ECO:0000313" key="2">
    <source>
        <dbReference type="Proteomes" id="UP000070687"/>
    </source>
</evidence>
<comment type="caution">
    <text evidence="1">The sequence shown here is derived from an EMBL/GenBank/DDBJ whole genome shotgun (WGS) entry which is preliminary data.</text>
</comment>
<dbReference type="EMBL" id="LRQB01000071">
    <property type="protein sequence ID" value="KXA19323.1"/>
    <property type="molecule type" value="Genomic_DNA"/>
</dbReference>
<reference evidence="1 2" key="1">
    <citation type="submission" date="2016-01" db="EMBL/GenBank/DDBJ databases">
        <authorList>
            <person name="Oliw E.H."/>
        </authorList>
    </citation>
    <scope>NUCLEOTIDE SEQUENCE [LARGE SCALE GENOMIC DNA]</scope>
    <source>
        <strain evidence="1 2">PSS_7772B</strain>
    </source>
</reference>
<evidence type="ECO:0000313" key="1">
    <source>
        <dbReference type="EMBL" id="KXA19323.1"/>
    </source>
</evidence>
<proteinExistence type="predicted"/>
<gene>
    <name evidence="1" type="ORF">HMPREF3208_01084</name>
</gene>
<name>A0A133NSQ7_GARVA</name>
<organism evidence="1 2">
    <name type="scientific">Gardnerella vaginalis</name>
    <dbReference type="NCBI Taxonomy" id="2702"/>
    <lineage>
        <taxon>Bacteria</taxon>
        <taxon>Bacillati</taxon>
        <taxon>Actinomycetota</taxon>
        <taxon>Actinomycetes</taxon>
        <taxon>Bifidobacteriales</taxon>
        <taxon>Bifidobacteriaceae</taxon>
        <taxon>Gardnerella</taxon>
    </lineage>
</organism>